<name>A0A7X5BUL4_9BACT</name>
<dbReference type="PANTHER" id="PTHR33824:SF7">
    <property type="entry name" value="POLYKETIDE CYCLASE_DEHYDRASE AND LIPID TRANSPORT SUPERFAMILY PROTEIN"/>
    <property type="match status" value="1"/>
</dbReference>
<dbReference type="Gene3D" id="3.30.530.20">
    <property type="match status" value="1"/>
</dbReference>
<keyword evidence="1" id="KW-0812">Transmembrane</keyword>
<evidence type="ECO:0000256" key="1">
    <source>
        <dbReference type="SAM" id="Phobius"/>
    </source>
</evidence>
<reference evidence="2 3" key="1">
    <citation type="submission" date="2020-01" db="EMBL/GenBank/DDBJ databases">
        <title>The draft genome sequence of Corallococcus exiguus DSM 14696.</title>
        <authorList>
            <person name="Zhang X."/>
            <person name="Zhu H."/>
        </authorList>
    </citation>
    <scope>NUCLEOTIDE SEQUENCE [LARGE SCALE GENOMIC DNA]</scope>
    <source>
        <strain evidence="2 3">DSM 14696</strain>
    </source>
</reference>
<dbReference type="PANTHER" id="PTHR33824">
    <property type="entry name" value="POLYKETIDE CYCLASE/DEHYDRASE AND LIPID TRANSPORT SUPERFAMILY PROTEIN"/>
    <property type="match status" value="1"/>
</dbReference>
<organism evidence="2 3">
    <name type="scientific">Corallococcus exiguus</name>
    <dbReference type="NCBI Taxonomy" id="83462"/>
    <lineage>
        <taxon>Bacteria</taxon>
        <taxon>Pseudomonadati</taxon>
        <taxon>Myxococcota</taxon>
        <taxon>Myxococcia</taxon>
        <taxon>Myxococcales</taxon>
        <taxon>Cystobacterineae</taxon>
        <taxon>Myxococcaceae</taxon>
        <taxon>Corallococcus</taxon>
    </lineage>
</organism>
<dbReference type="RefSeq" id="WP_139918199.1">
    <property type="nucleotide sequence ID" value="NZ_CBCSLE010000031.1"/>
</dbReference>
<feature type="transmembrane region" description="Helical" evidence="1">
    <location>
        <begin position="47"/>
        <end position="64"/>
    </location>
</feature>
<evidence type="ECO:0000313" key="2">
    <source>
        <dbReference type="EMBL" id="NBC44219.1"/>
    </source>
</evidence>
<dbReference type="InterPro" id="IPR047137">
    <property type="entry name" value="ORF3"/>
</dbReference>
<proteinExistence type="predicted"/>
<evidence type="ECO:0000313" key="3">
    <source>
        <dbReference type="Proteomes" id="UP000537825"/>
    </source>
</evidence>
<dbReference type="Proteomes" id="UP000537825">
    <property type="component" value="Unassembled WGS sequence"/>
</dbReference>
<keyword evidence="1" id="KW-0472">Membrane</keyword>
<keyword evidence="3" id="KW-1185">Reference proteome</keyword>
<protein>
    <recommendedName>
        <fullName evidence="4">SRPBCC family protein</fullName>
    </recommendedName>
</protein>
<comment type="caution">
    <text evidence="2">The sequence shown here is derived from an EMBL/GenBank/DDBJ whole genome shotgun (WGS) entry which is preliminary data.</text>
</comment>
<keyword evidence="1" id="KW-1133">Transmembrane helix</keyword>
<dbReference type="EMBL" id="JAAAPK010000009">
    <property type="protein sequence ID" value="NBC44219.1"/>
    <property type="molecule type" value="Genomic_DNA"/>
</dbReference>
<dbReference type="InterPro" id="IPR023393">
    <property type="entry name" value="START-like_dom_sf"/>
</dbReference>
<dbReference type="Pfam" id="PF10604">
    <property type="entry name" value="Polyketide_cyc2"/>
    <property type="match status" value="1"/>
</dbReference>
<dbReference type="InterPro" id="IPR019587">
    <property type="entry name" value="Polyketide_cyclase/dehydratase"/>
</dbReference>
<dbReference type="CDD" id="cd07817">
    <property type="entry name" value="SRPBCC_8"/>
    <property type="match status" value="1"/>
</dbReference>
<sequence>MTSSRTTALREVRSQATEELRSGQWKLTAAVVVAGTMMSVGMKRRSLGGTVVALAGGAVLYGGLQSQRRALASVARKARRALTGKEARHGQLIEVEHTLTVGRPVEELYRLWREPSTLSRLMEHFAEVTPTAGDGRHFRIHGPLGREVSWDSRLVEERSPEFHSWESTEDSPVKTRGWVRFRPDPNGGTEVTLHQAFSPPGGALGEALAKRMRGVPAMQVRKVLRSFKSLAETGEIPTEDAPKGYGFFKQKVDGYMRNVFTS</sequence>
<gene>
    <name evidence="2" type="ORF">GTZ93_30870</name>
</gene>
<evidence type="ECO:0008006" key="4">
    <source>
        <dbReference type="Google" id="ProtNLM"/>
    </source>
</evidence>
<dbReference type="AlphaFoldDB" id="A0A7X5BUL4"/>
<dbReference type="SUPFAM" id="SSF55961">
    <property type="entry name" value="Bet v1-like"/>
    <property type="match status" value="1"/>
</dbReference>
<accession>A0A7X5BUL4</accession>